<dbReference type="AlphaFoldDB" id="A0A517MRK7"/>
<feature type="region of interest" description="Disordered" evidence="1">
    <location>
        <begin position="471"/>
        <end position="525"/>
    </location>
</feature>
<feature type="compositionally biased region" description="Polar residues" evidence="1">
    <location>
        <begin position="513"/>
        <end position="524"/>
    </location>
</feature>
<feature type="region of interest" description="Disordered" evidence="1">
    <location>
        <begin position="210"/>
        <end position="316"/>
    </location>
</feature>
<name>A0A517MRK7_9BACT</name>
<feature type="compositionally biased region" description="Polar residues" evidence="1">
    <location>
        <begin position="104"/>
        <end position="120"/>
    </location>
</feature>
<proteinExistence type="predicted"/>
<dbReference type="RefSeq" id="WP_145057940.1">
    <property type="nucleotide sequence ID" value="NZ_CP036263.1"/>
</dbReference>
<gene>
    <name evidence="2" type="ORF">HG15A2_07680</name>
</gene>
<accession>A0A517MRK7</accession>
<organism evidence="2 3">
    <name type="scientific">Adhaeretor mobilis</name>
    <dbReference type="NCBI Taxonomy" id="1930276"/>
    <lineage>
        <taxon>Bacteria</taxon>
        <taxon>Pseudomonadati</taxon>
        <taxon>Planctomycetota</taxon>
        <taxon>Planctomycetia</taxon>
        <taxon>Pirellulales</taxon>
        <taxon>Lacipirellulaceae</taxon>
        <taxon>Adhaeretor</taxon>
    </lineage>
</organism>
<dbReference type="KEGG" id="amob:HG15A2_07680"/>
<protein>
    <submittedName>
        <fullName evidence="2">Uncharacterized protein</fullName>
    </submittedName>
</protein>
<feature type="compositionally biased region" description="Basic and acidic residues" evidence="1">
    <location>
        <begin position="210"/>
        <end position="242"/>
    </location>
</feature>
<dbReference type="OrthoDB" id="292439at2"/>
<dbReference type="EMBL" id="CP036263">
    <property type="protein sequence ID" value="QDS97506.1"/>
    <property type="molecule type" value="Genomic_DNA"/>
</dbReference>
<feature type="compositionally biased region" description="Low complexity" evidence="1">
    <location>
        <begin position="494"/>
        <end position="511"/>
    </location>
</feature>
<sequence length="732" mass="78078">MSSIAACPRCTSTLQIPFGAFAESSIRCPVCGAEFAVSEAPLQALPEAQVIDPKPSIGLPSSELPTAAQETAAENITPSPTAAPSADPWDQLRSELTRDATANADETQTNADEQLEQLKSTIKETAPTELSTSEPPTPETASDEPAQEKLTLGAFLDGTALGKASSDKPAETEEAVTSNNSGVIDEPEEFVQHEWEQVDKATDAVNELTEKVEESAQKATEKVDGAKRSLEDMLAEFRKPPVDDDAESIADSSPTEAVQLDSSTEQAIESQTTNDTANKPEPSSLFEKRIELPKTDSLPEPVADALEGSSPDFDQSLDHTVRSLQRELPAVKPETEPVASPKYDSHDFTATNFSASEPQVPPKESLIQDELLQDTVESSHLQPTQDSAQEDYLDLQISAASQRGGLKTLSSIGGGVLLTCLAAGYGLPWLLGPKGDFLQLASWAPAAVLPDSLRVTDVEKSQAEKLAEEMLAQAKPIPPVEAPNAGESPEDRSVAPASASSPVELPESEPSAKTDQVSEASQPRASVVPLAGDMVKLLVNPRVVTADELHTAVEEARAAVPELLTGDLSDRSSIARKGNAYKTLARLAQAVALADASELSGPSTERADFLANLASGKDLLRHAASDKYERDEVSQIAARWAEFDQRPNYGILFAGTVVNVRAIGALDEYLVKVSWEDESIILPVLMPRLRFTTGDFIGVVGVVAANPRESLRDYTGDSPQTIVADDSFPLEE</sequence>
<evidence type="ECO:0000313" key="2">
    <source>
        <dbReference type="EMBL" id="QDS97506.1"/>
    </source>
</evidence>
<evidence type="ECO:0000256" key="1">
    <source>
        <dbReference type="SAM" id="MobiDB-lite"/>
    </source>
</evidence>
<evidence type="ECO:0000313" key="3">
    <source>
        <dbReference type="Proteomes" id="UP000319852"/>
    </source>
</evidence>
<feature type="region of interest" description="Disordered" evidence="1">
    <location>
        <begin position="52"/>
        <end position="186"/>
    </location>
</feature>
<feature type="compositionally biased region" description="Low complexity" evidence="1">
    <location>
        <begin position="77"/>
        <end position="86"/>
    </location>
</feature>
<feature type="compositionally biased region" description="Low complexity" evidence="1">
    <location>
        <begin position="124"/>
        <end position="144"/>
    </location>
</feature>
<feature type="compositionally biased region" description="Polar residues" evidence="1">
    <location>
        <begin position="250"/>
        <end position="277"/>
    </location>
</feature>
<keyword evidence="3" id="KW-1185">Reference proteome</keyword>
<dbReference type="Proteomes" id="UP000319852">
    <property type="component" value="Chromosome"/>
</dbReference>
<reference evidence="2 3" key="1">
    <citation type="submission" date="2019-02" db="EMBL/GenBank/DDBJ databases">
        <title>Deep-cultivation of Planctomycetes and their phenomic and genomic characterization uncovers novel biology.</title>
        <authorList>
            <person name="Wiegand S."/>
            <person name="Jogler M."/>
            <person name="Boedeker C."/>
            <person name="Pinto D."/>
            <person name="Vollmers J."/>
            <person name="Rivas-Marin E."/>
            <person name="Kohn T."/>
            <person name="Peeters S.H."/>
            <person name="Heuer A."/>
            <person name="Rast P."/>
            <person name="Oberbeckmann S."/>
            <person name="Bunk B."/>
            <person name="Jeske O."/>
            <person name="Meyerdierks A."/>
            <person name="Storesund J.E."/>
            <person name="Kallscheuer N."/>
            <person name="Luecker S."/>
            <person name="Lage O.M."/>
            <person name="Pohl T."/>
            <person name="Merkel B.J."/>
            <person name="Hornburger P."/>
            <person name="Mueller R.-W."/>
            <person name="Bruemmer F."/>
            <person name="Labrenz M."/>
            <person name="Spormann A.M."/>
            <person name="Op den Camp H."/>
            <person name="Overmann J."/>
            <person name="Amann R."/>
            <person name="Jetten M.S.M."/>
            <person name="Mascher T."/>
            <person name="Medema M.H."/>
            <person name="Devos D.P."/>
            <person name="Kaster A.-K."/>
            <person name="Ovreas L."/>
            <person name="Rohde M."/>
            <person name="Galperin M.Y."/>
            <person name="Jogler C."/>
        </authorList>
    </citation>
    <scope>NUCLEOTIDE SEQUENCE [LARGE SCALE GENOMIC DNA]</scope>
    <source>
        <strain evidence="2 3">HG15A2</strain>
    </source>
</reference>